<evidence type="ECO:0000256" key="6">
    <source>
        <dbReference type="ARBA" id="ARBA00022918"/>
    </source>
</evidence>
<dbReference type="GO" id="GO:0004519">
    <property type="term" value="F:endonuclease activity"/>
    <property type="evidence" value="ECO:0007669"/>
    <property type="project" value="UniProtKB-KW"/>
</dbReference>
<keyword evidence="5" id="KW-0378">Hydrolase</keyword>
<accession>A0A2J7ZGX0</accession>
<dbReference type="AlphaFoldDB" id="A0A2J7ZGX0"/>
<sequence length="628" mass="66800">MAPLTQLTAKTTVWGPGTWGEPQQRAFDAIKQEFAEEGRILRRVDPSKPLILHTDFSGSGISGVLGQLDENSREYMVACVSRTLNVHEQRYGSYKGELLAVVWAVQTLRPYLHGWPFTLVTDHSPLEWLMTQQDLTGQAARWALILQGYDFTVVHRPGVMNQNADALSRDPAPSAHDSAGARLDHESDPVPPPPLRVPYPGQGWPSYAAGSSPRSAAVALVSTCWRAGSGSARLAHVLCTTTTASQAFQPAEQPWVLASVRRVARLQLAQAGAPQACVPDGAELLAGHAGRITDVDDFEPPAVDAALRTAASLVSDLRASLRLLRPGPRLPLRVSSAHGPTAGINTSLRQHAFFAAAEEEGVALLEAPGLPAPGIKVRRYVTLEQRAEVRAELQRLIPELARAHPLCLQLAPWRGDVGGLTLAPGAAAVSRLDSMPLRQSGQWLVRELRGLGCPAPAYVVQGPGTTEEQQRELGFPFGVPALLDIAQAGVAMHAPATIYTNLAAAEHLGAVLRRLRAPAERGLSSLLPAGLQAMVAERVEPPPLVPVHIPGQRLEALPAGLAAPPLRRRSTGLPCHPGVSEWGDIMGHTAGVAAGLEAGMAVVALRDAVAPPTLVCVLAAALALQRHY</sequence>
<keyword evidence="10" id="KW-1185">Reference proteome</keyword>
<dbReference type="GO" id="GO:0003964">
    <property type="term" value="F:RNA-directed DNA polymerase activity"/>
    <property type="evidence" value="ECO:0007669"/>
    <property type="project" value="UniProtKB-KW"/>
</dbReference>
<dbReference type="Proteomes" id="UP000236333">
    <property type="component" value="Unassembled WGS sequence"/>
</dbReference>
<dbReference type="InterPro" id="IPR041373">
    <property type="entry name" value="RT_RNaseH"/>
</dbReference>
<organism evidence="9 10">
    <name type="scientific">Tetrabaena socialis</name>
    <dbReference type="NCBI Taxonomy" id="47790"/>
    <lineage>
        <taxon>Eukaryota</taxon>
        <taxon>Viridiplantae</taxon>
        <taxon>Chlorophyta</taxon>
        <taxon>core chlorophytes</taxon>
        <taxon>Chlorophyceae</taxon>
        <taxon>CS clade</taxon>
        <taxon>Chlamydomonadales</taxon>
        <taxon>Tetrabaenaceae</taxon>
        <taxon>Tetrabaena</taxon>
    </lineage>
</organism>
<evidence type="ECO:0000256" key="4">
    <source>
        <dbReference type="ARBA" id="ARBA00022759"/>
    </source>
</evidence>
<dbReference type="Pfam" id="PF17917">
    <property type="entry name" value="RT_RNaseH"/>
    <property type="match status" value="1"/>
</dbReference>
<name>A0A2J7ZGX0_9CHLO</name>
<dbReference type="CDD" id="cd09274">
    <property type="entry name" value="RNase_HI_RT_Ty3"/>
    <property type="match status" value="1"/>
</dbReference>
<keyword evidence="6" id="KW-0695">RNA-directed DNA polymerase</keyword>
<dbReference type="EMBL" id="PGGS01002805">
    <property type="protein sequence ID" value="PNG99479.1"/>
    <property type="molecule type" value="Genomic_DNA"/>
</dbReference>
<proteinExistence type="predicted"/>
<feature type="domain" description="Reverse transcriptase RNase H-like" evidence="8">
    <location>
        <begin position="45"/>
        <end position="149"/>
    </location>
</feature>
<reference evidence="9 10" key="1">
    <citation type="journal article" date="2017" name="Mol. Biol. Evol.">
        <title>The 4-celled Tetrabaena socialis nuclear genome reveals the essential components for genetic control of cell number at the origin of multicellularity in the volvocine lineage.</title>
        <authorList>
            <person name="Featherston J."/>
            <person name="Arakaki Y."/>
            <person name="Hanschen E.R."/>
            <person name="Ferris P.J."/>
            <person name="Michod R.E."/>
            <person name="Olson B.J.S.C."/>
            <person name="Nozaki H."/>
            <person name="Durand P.M."/>
        </authorList>
    </citation>
    <scope>NUCLEOTIDE SEQUENCE [LARGE SCALE GENOMIC DNA]</scope>
    <source>
        <strain evidence="9 10">NIES-571</strain>
    </source>
</reference>
<keyword evidence="1" id="KW-0808">Transferase</keyword>
<dbReference type="OrthoDB" id="101614at2759"/>
<feature type="non-terminal residue" evidence="9">
    <location>
        <position position="628"/>
    </location>
</feature>
<dbReference type="PANTHER" id="PTHR34072">
    <property type="entry name" value="ENZYMATIC POLYPROTEIN-RELATED"/>
    <property type="match status" value="1"/>
</dbReference>
<evidence type="ECO:0000313" key="10">
    <source>
        <dbReference type="Proteomes" id="UP000236333"/>
    </source>
</evidence>
<evidence type="ECO:0000259" key="8">
    <source>
        <dbReference type="Pfam" id="PF17917"/>
    </source>
</evidence>
<keyword evidence="3" id="KW-0540">Nuclease</keyword>
<comment type="caution">
    <text evidence="9">The sequence shown here is derived from an EMBL/GenBank/DDBJ whole genome shotgun (WGS) entry which is preliminary data.</text>
</comment>
<evidence type="ECO:0000256" key="3">
    <source>
        <dbReference type="ARBA" id="ARBA00022722"/>
    </source>
</evidence>
<protein>
    <submittedName>
        <fullName evidence="9">Retrovirus-related Pol polyprotein from transposon</fullName>
    </submittedName>
</protein>
<keyword evidence="4" id="KW-0255">Endonuclease</keyword>
<evidence type="ECO:0000256" key="5">
    <source>
        <dbReference type="ARBA" id="ARBA00022801"/>
    </source>
</evidence>
<dbReference type="SUPFAM" id="SSF56672">
    <property type="entry name" value="DNA/RNA polymerases"/>
    <property type="match status" value="1"/>
</dbReference>
<dbReference type="PANTHER" id="PTHR34072:SF58">
    <property type="entry name" value="DNA (CYTOSINE-5-)-METHYLTRANSFERASE"/>
    <property type="match status" value="1"/>
</dbReference>
<gene>
    <name evidence="9" type="ORF">TSOC_014741</name>
</gene>
<evidence type="ECO:0000313" key="9">
    <source>
        <dbReference type="EMBL" id="PNG99479.1"/>
    </source>
</evidence>
<dbReference type="GO" id="GO:0016787">
    <property type="term" value="F:hydrolase activity"/>
    <property type="evidence" value="ECO:0007669"/>
    <property type="project" value="UniProtKB-KW"/>
</dbReference>
<evidence type="ECO:0000256" key="7">
    <source>
        <dbReference type="SAM" id="MobiDB-lite"/>
    </source>
</evidence>
<dbReference type="Gene3D" id="3.10.20.370">
    <property type="match status" value="1"/>
</dbReference>
<evidence type="ECO:0000256" key="2">
    <source>
        <dbReference type="ARBA" id="ARBA00022695"/>
    </source>
</evidence>
<feature type="region of interest" description="Disordered" evidence="7">
    <location>
        <begin position="164"/>
        <end position="196"/>
    </location>
</feature>
<dbReference type="InterPro" id="IPR043502">
    <property type="entry name" value="DNA/RNA_pol_sf"/>
</dbReference>
<evidence type="ECO:0000256" key="1">
    <source>
        <dbReference type="ARBA" id="ARBA00022679"/>
    </source>
</evidence>
<keyword evidence="2" id="KW-0548">Nucleotidyltransferase</keyword>